<dbReference type="STRING" id="1682113.A7U43_04100"/>
<sequence>MSTILLQTTITENPDDWDIRRFALLAAELRDAGHRVVARNREPGVDDAVLSRVDELGFDQVWLMAVDVGDGLSASDAAAIIRFRCRGGGVLTARDHQDLGCSLLQLGSLGAVNQFHCTTDDPVTLCDDRGNPDIAWPNYHSGANGDYQPVFVGDTVHELLRTARTRSGHVEWFPAHPHEGAVSAAGPHARVLAQGRSAHTGRRFNLAILLDGERTVDGRQMGRALAASTFHHFADYNWDIRSGAPSFVTEAPGTGVGMDPHPLPTFKDYVRNIAAWLSPSPPISSSSSPVAKMSSGFGINTESPRSNVTSAVLDGSSN</sequence>
<name>A0A172UHJ9_9MYCO</name>
<evidence type="ECO:0000313" key="3">
    <source>
        <dbReference type="Proteomes" id="UP000077143"/>
    </source>
</evidence>
<accession>A0A172UHJ9</accession>
<dbReference type="KEGG" id="madi:A7U43_04100"/>
<feature type="compositionally biased region" description="Polar residues" evidence="1">
    <location>
        <begin position="297"/>
        <end position="318"/>
    </location>
</feature>
<feature type="region of interest" description="Disordered" evidence="1">
    <location>
        <begin position="281"/>
        <end position="318"/>
    </location>
</feature>
<dbReference type="EMBL" id="CP015596">
    <property type="protein sequence ID" value="ANE78627.1"/>
    <property type="molecule type" value="Genomic_DNA"/>
</dbReference>
<protein>
    <recommendedName>
        <fullName evidence="4">ThuA-like domain-containing protein</fullName>
    </recommendedName>
</protein>
<dbReference type="AlphaFoldDB" id="A0A172UHJ9"/>
<evidence type="ECO:0000313" key="2">
    <source>
        <dbReference type="EMBL" id="ANE78627.1"/>
    </source>
</evidence>
<dbReference type="Proteomes" id="UP000077143">
    <property type="component" value="Chromosome"/>
</dbReference>
<gene>
    <name evidence="2" type="ORF">A7U43_04100</name>
</gene>
<proteinExistence type="predicted"/>
<reference evidence="2 3" key="1">
    <citation type="submission" date="2016-05" db="EMBL/GenBank/DDBJ databases">
        <title>Complete genome sequence of a phthalic acid esters degrading Mycobacterium sp. YC-RL4.</title>
        <authorList>
            <person name="Ren L."/>
            <person name="Fan S."/>
            <person name="Ruth N."/>
            <person name="Jia Y."/>
            <person name="Wang J."/>
            <person name="Qiao C."/>
        </authorList>
    </citation>
    <scope>NUCLEOTIDE SEQUENCE [LARGE SCALE GENOMIC DNA]</scope>
    <source>
        <strain evidence="2 3">YC-RL4</strain>
    </source>
</reference>
<organism evidence="2 3">
    <name type="scientific">Mycobacterium adipatum</name>
    <dbReference type="NCBI Taxonomy" id="1682113"/>
    <lineage>
        <taxon>Bacteria</taxon>
        <taxon>Bacillati</taxon>
        <taxon>Actinomycetota</taxon>
        <taxon>Actinomycetes</taxon>
        <taxon>Mycobacteriales</taxon>
        <taxon>Mycobacteriaceae</taxon>
        <taxon>Mycobacterium</taxon>
    </lineage>
</organism>
<evidence type="ECO:0000256" key="1">
    <source>
        <dbReference type="SAM" id="MobiDB-lite"/>
    </source>
</evidence>
<keyword evidence="3" id="KW-1185">Reference proteome</keyword>
<evidence type="ECO:0008006" key="4">
    <source>
        <dbReference type="Google" id="ProtNLM"/>
    </source>
</evidence>